<sequence length="202" mass="22757">MDVDDLVNSLHPSPSTVQSPALPWEVIERAIDLCAGDNATLRTIALTCSQLHPRSLFVLFTNVDIQSKEKLIQFYDAVQARSHLQPVVRSLSFPWGDFSPSPLLSILPGLRRVTFDRISMLIEDNNQLPQSTLSPGGQFATSLQSLTIRGASFQTEAIFLRFLSAFRTSKTLPASVSHYTNIFLWRNAICPVEYRREYLMSR</sequence>
<accession>A0A4Q9MBN3</accession>
<evidence type="ECO:0000313" key="1">
    <source>
        <dbReference type="EMBL" id="TBU24680.1"/>
    </source>
</evidence>
<reference evidence="1" key="1">
    <citation type="submission" date="2019-01" db="EMBL/GenBank/DDBJ databases">
        <title>Draft genome sequences of three monokaryotic isolates of the white-rot basidiomycete fungus Dichomitus squalens.</title>
        <authorList>
            <consortium name="DOE Joint Genome Institute"/>
            <person name="Lopez S.C."/>
            <person name="Andreopoulos B."/>
            <person name="Pangilinan J."/>
            <person name="Lipzen A."/>
            <person name="Riley R."/>
            <person name="Ahrendt S."/>
            <person name="Ng V."/>
            <person name="Barry K."/>
            <person name="Daum C."/>
            <person name="Grigoriev I.V."/>
            <person name="Hilden K.S."/>
            <person name="Makela M.R."/>
            <person name="de Vries R.P."/>
        </authorList>
    </citation>
    <scope>NUCLEOTIDE SEQUENCE [LARGE SCALE GENOMIC DNA]</scope>
    <source>
        <strain evidence="1">OM18370.1</strain>
    </source>
</reference>
<gene>
    <name evidence="1" type="ORF">BD311DRAFT_855984</name>
</gene>
<dbReference type="AlphaFoldDB" id="A0A4Q9MBN3"/>
<organism evidence="1">
    <name type="scientific">Dichomitus squalens</name>
    <dbReference type="NCBI Taxonomy" id="114155"/>
    <lineage>
        <taxon>Eukaryota</taxon>
        <taxon>Fungi</taxon>
        <taxon>Dikarya</taxon>
        <taxon>Basidiomycota</taxon>
        <taxon>Agaricomycotina</taxon>
        <taxon>Agaricomycetes</taxon>
        <taxon>Polyporales</taxon>
        <taxon>Polyporaceae</taxon>
        <taxon>Dichomitus</taxon>
    </lineage>
</organism>
<protein>
    <submittedName>
        <fullName evidence="1">Uncharacterized protein</fullName>
    </submittedName>
</protein>
<dbReference type="Proteomes" id="UP000292957">
    <property type="component" value="Unassembled WGS sequence"/>
</dbReference>
<proteinExistence type="predicted"/>
<dbReference type="EMBL" id="ML143474">
    <property type="protein sequence ID" value="TBU24680.1"/>
    <property type="molecule type" value="Genomic_DNA"/>
</dbReference>
<name>A0A4Q9MBN3_9APHY</name>